<name>A0AAE9HTA1_9NEIS</name>
<feature type="compositionally biased region" description="Low complexity" evidence="2">
    <location>
        <begin position="57"/>
        <end position="72"/>
    </location>
</feature>
<dbReference type="PROSITE" id="PS51257">
    <property type="entry name" value="PROKAR_LIPOPROTEIN"/>
    <property type="match status" value="1"/>
</dbReference>
<dbReference type="AlphaFoldDB" id="A0AAE9HTA1"/>
<dbReference type="Gene3D" id="2.40.160.90">
    <property type="match status" value="1"/>
</dbReference>
<organism evidence="5 6">
    <name type="scientific">Conchiformibius steedae DSM 2580</name>
    <dbReference type="NCBI Taxonomy" id="1121352"/>
    <lineage>
        <taxon>Bacteria</taxon>
        <taxon>Pseudomonadati</taxon>
        <taxon>Pseudomonadota</taxon>
        <taxon>Betaproteobacteria</taxon>
        <taxon>Neisseriales</taxon>
        <taxon>Neisseriaceae</taxon>
        <taxon>Conchiformibius</taxon>
    </lineage>
</organism>
<feature type="chain" id="PRO_5042033969" evidence="3">
    <location>
        <begin position="18"/>
        <end position="280"/>
    </location>
</feature>
<comment type="subcellular location">
    <subcellularLocation>
        <location evidence="1">Cell outer membrane</location>
    </subcellularLocation>
</comment>
<proteinExistence type="predicted"/>
<keyword evidence="3" id="KW-0732">Signal</keyword>
<gene>
    <name evidence="5" type="ORF">LNQ82_00735</name>
</gene>
<evidence type="ECO:0000256" key="1">
    <source>
        <dbReference type="ARBA" id="ARBA00004442"/>
    </source>
</evidence>
<dbReference type="GO" id="GO:0009279">
    <property type="term" value="C:cell outer membrane"/>
    <property type="evidence" value="ECO:0007669"/>
    <property type="project" value="UniProtKB-SubCell"/>
</dbReference>
<evidence type="ECO:0000256" key="3">
    <source>
        <dbReference type="SAM" id="SignalP"/>
    </source>
</evidence>
<dbReference type="Pfam" id="PF01298">
    <property type="entry name" value="TbpB_B_D"/>
    <property type="match status" value="1"/>
</dbReference>
<reference evidence="5" key="1">
    <citation type="submission" date="2022-05" db="EMBL/GenBank/DDBJ databases">
        <title>Alysiella filiformis genome sequencing.</title>
        <authorList>
            <person name="Viehboeck T."/>
        </authorList>
    </citation>
    <scope>NUCLEOTIDE SEQUENCE</scope>
    <source>
        <strain evidence="5">DSM 2580</strain>
    </source>
</reference>
<protein>
    <submittedName>
        <fullName evidence="5">Transferrin-binding protein-like solute binding protein</fullName>
    </submittedName>
</protein>
<feature type="compositionally biased region" description="Basic and acidic residues" evidence="2">
    <location>
        <begin position="46"/>
        <end position="56"/>
    </location>
</feature>
<feature type="region of interest" description="Disordered" evidence="2">
    <location>
        <begin position="41"/>
        <end position="72"/>
    </location>
</feature>
<accession>A0AAE9HTA1</accession>
<dbReference type="Proteomes" id="UP001056819">
    <property type="component" value="Chromosome"/>
</dbReference>
<evidence type="ECO:0000313" key="5">
    <source>
        <dbReference type="EMBL" id="URD67722.1"/>
    </source>
</evidence>
<evidence type="ECO:0000259" key="4">
    <source>
        <dbReference type="Pfam" id="PF01298"/>
    </source>
</evidence>
<feature type="domain" description="Transferrin-binding protein B C-lobe/N-lobe beta-barrel" evidence="4">
    <location>
        <begin position="179"/>
        <end position="278"/>
    </location>
</feature>
<feature type="signal peptide" evidence="3">
    <location>
        <begin position="1"/>
        <end position="17"/>
    </location>
</feature>
<evidence type="ECO:0000313" key="6">
    <source>
        <dbReference type="Proteomes" id="UP001056819"/>
    </source>
</evidence>
<dbReference type="InterPro" id="IPR001677">
    <property type="entry name" value="TbpB_B_D"/>
</dbReference>
<dbReference type="SUPFAM" id="SSF56925">
    <property type="entry name" value="OMPA-like"/>
    <property type="match status" value="1"/>
</dbReference>
<evidence type="ECO:0000256" key="2">
    <source>
        <dbReference type="SAM" id="MobiDB-lite"/>
    </source>
</evidence>
<dbReference type="InterPro" id="IPR011250">
    <property type="entry name" value="OMP/PagP_B-barrel"/>
</dbReference>
<sequence length="280" mass="30172">MKFLKSLALIATGIALAACGSSGSSAEHQHGKNTIRNIIKNSNSKSDSHHHAHDNSKQNSNKNNSHTNSQSTIGSYLTADQNETITTGFLADGKHDKLQFLQVHGQNIQLMPAADPNRKDPDFAEWRKDKTPFDALIGTHLAHARYGSLAYLPGANNGQPYIFAQGNLSTTIPTHANPVTYQGRAILLGTGNDQTGTSQFTVHFDKKTVDGTLKFDSKPDIFLHGKIDGSHFNGKMGNVITRGAFYGKDAAELAGTFHQEGKGNKEVGDFAGAFGAKQQK</sequence>
<dbReference type="RefSeq" id="WP_027021605.1">
    <property type="nucleotide sequence ID" value="NZ_CP097501.1"/>
</dbReference>
<dbReference type="EMBL" id="CP097501">
    <property type="protein sequence ID" value="URD67722.1"/>
    <property type="molecule type" value="Genomic_DNA"/>
</dbReference>